<dbReference type="InterPro" id="IPR003593">
    <property type="entry name" value="AAA+_ATPase"/>
</dbReference>
<protein>
    <submittedName>
        <fullName evidence="5">ATP-binding cassette domain-containing protein</fullName>
    </submittedName>
</protein>
<feature type="compositionally biased region" description="Basic and acidic residues" evidence="3">
    <location>
        <begin position="238"/>
        <end position="252"/>
    </location>
</feature>
<dbReference type="InterPro" id="IPR027417">
    <property type="entry name" value="P-loop_NTPase"/>
</dbReference>
<keyword evidence="2 5" id="KW-0067">ATP-binding</keyword>
<dbReference type="GO" id="GO:0005524">
    <property type="term" value="F:ATP binding"/>
    <property type="evidence" value="ECO:0007669"/>
    <property type="project" value="UniProtKB-KW"/>
</dbReference>
<evidence type="ECO:0000256" key="1">
    <source>
        <dbReference type="ARBA" id="ARBA00022741"/>
    </source>
</evidence>
<gene>
    <name evidence="5" type="ORF">H9728_01290</name>
</gene>
<dbReference type="InterPro" id="IPR003439">
    <property type="entry name" value="ABC_transporter-like_ATP-bd"/>
</dbReference>
<dbReference type="Gene3D" id="3.40.50.300">
    <property type="entry name" value="P-loop containing nucleotide triphosphate hydrolases"/>
    <property type="match status" value="2"/>
</dbReference>
<evidence type="ECO:0000259" key="4">
    <source>
        <dbReference type="PROSITE" id="PS50893"/>
    </source>
</evidence>
<accession>A0A9D2CFN9</accession>
<evidence type="ECO:0000313" key="6">
    <source>
        <dbReference type="Proteomes" id="UP000824135"/>
    </source>
</evidence>
<dbReference type="PANTHER" id="PTHR42855:SF2">
    <property type="entry name" value="DRUG RESISTANCE ABC TRANSPORTER,ATP-BINDING PROTEIN"/>
    <property type="match status" value="1"/>
</dbReference>
<dbReference type="Proteomes" id="UP000824135">
    <property type="component" value="Unassembled WGS sequence"/>
</dbReference>
<reference evidence="5" key="2">
    <citation type="submission" date="2021-04" db="EMBL/GenBank/DDBJ databases">
        <authorList>
            <person name="Gilroy R."/>
        </authorList>
    </citation>
    <scope>NUCLEOTIDE SEQUENCE</scope>
    <source>
        <strain evidence="5">CHK199-9574</strain>
    </source>
</reference>
<feature type="domain" description="ABC transporter" evidence="4">
    <location>
        <begin position="300"/>
        <end position="491"/>
    </location>
</feature>
<reference evidence="5" key="1">
    <citation type="journal article" date="2021" name="PeerJ">
        <title>Extensive microbial diversity within the chicken gut microbiome revealed by metagenomics and culture.</title>
        <authorList>
            <person name="Gilroy R."/>
            <person name="Ravi A."/>
            <person name="Getino M."/>
            <person name="Pursley I."/>
            <person name="Horton D.L."/>
            <person name="Alikhan N.F."/>
            <person name="Baker D."/>
            <person name="Gharbi K."/>
            <person name="Hall N."/>
            <person name="Watson M."/>
            <person name="Adriaenssens E.M."/>
            <person name="Foster-Nyarko E."/>
            <person name="Jarju S."/>
            <person name="Secka A."/>
            <person name="Antonio M."/>
            <person name="Oren A."/>
            <person name="Chaudhuri R.R."/>
            <person name="La Ragione R."/>
            <person name="Hildebrand F."/>
            <person name="Pallen M.J."/>
        </authorList>
    </citation>
    <scope>NUCLEOTIDE SEQUENCE</scope>
    <source>
        <strain evidence="5">CHK199-9574</strain>
    </source>
</reference>
<dbReference type="Pfam" id="PF00005">
    <property type="entry name" value="ABC_tran"/>
    <property type="match status" value="2"/>
</dbReference>
<dbReference type="PROSITE" id="PS50893">
    <property type="entry name" value="ABC_TRANSPORTER_2"/>
    <property type="match status" value="2"/>
</dbReference>
<dbReference type="GO" id="GO:0016887">
    <property type="term" value="F:ATP hydrolysis activity"/>
    <property type="evidence" value="ECO:0007669"/>
    <property type="project" value="InterPro"/>
</dbReference>
<comment type="caution">
    <text evidence="5">The sequence shown here is derived from an EMBL/GenBank/DDBJ whole genome shotgun (WGS) entry which is preliminary data.</text>
</comment>
<proteinExistence type="predicted"/>
<dbReference type="NCBIfam" id="NF000355">
    <property type="entry name" value="ribo_prot_ABC_F"/>
    <property type="match status" value="1"/>
</dbReference>
<evidence type="ECO:0000313" key="5">
    <source>
        <dbReference type="EMBL" id="HIY77655.1"/>
    </source>
</evidence>
<name>A0A9D2CFN9_9FIRM</name>
<organism evidence="5 6">
    <name type="scientific">Candidatus Borkfalkia excrementavium</name>
    <dbReference type="NCBI Taxonomy" id="2838505"/>
    <lineage>
        <taxon>Bacteria</taxon>
        <taxon>Bacillati</taxon>
        <taxon>Bacillota</taxon>
        <taxon>Clostridia</taxon>
        <taxon>Christensenellales</taxon>
        <taxon>Christensenellaceae</taxon>
        <taxon>Candidatus Borkfalkia</taxon>
    </lineage>
</organism>
<keyword evidence="1" id="KW-0547">Nucleotide-binding</keyword>
<dbReference type="PANTHER" id="PTHR42855">
    <property type="entry name" value="ABC TRANSPORTER ATP-BINDING SUBUNIT"/>
    <property type="match status" value="1"/>
</dbReference>
<feature type="region of interest" description="Disordered" evidence="3">
    <location>
        <begin position="231"/>
        <end position="252"/>
    </location>
</feature>
<sequence>MSAIRIKNLSFSYGDKTIFDHLNLILDTDWKLALTGRNGRGKTTLLRILCGELEYAGQITVGEDFVYFPPKTDESLDALSALYSAYPALELWRLKAELSALDMQADILDRQFASLSPGEKTRLLAAALFSVEYAFPLIDEPTNHLDAAGRKKFAAYLKNKRGFLLVSHDRAFLDACCDHVLVLEKEGYELRGGSFSAWWEDKQARDSSQRAQNERLKKQISELEKSARRTSEWAAKTEASKNEKVSGLKPDKGHVGAMAAKMARSAKNMQRRTEKAIGEKSALLKNADFYGELKLPSLPFRSEKICTVTHASVKYGDSYAFRDICLCIERGDRIAVSGQNGCGKTSLLRLVTKELNPSEGFLSMPSDAVISYLPQDTRSLTGSVFDCAKAHGAPPEIVMAILNKLDFRSDLFSKDVSAFSDGQKKKTALAISLATPAHLYVWDEPLNYIDLVSRIQLEELILRSCPTMLFVEHDALFCGHIATKTLFLGNN</sequence>
<dbReference type="EMBL" id="DXCO01000010">
    <property type="protein sequence ID" value="HIY77655.1"/>
    <property type="molecule type" value="Genomic_DNA"/>
</dbReference>
<dbReference type="InterPro" id="IPR051309">
    <property type="entry name" value="ABCF_ATPase"/>
</dbReference>
<dbReference type="SUPFAM" id="SSF52540">
    <property type="entry name" value="P-loop containing nucleoside triphosphate hydrolases"/>
    <property type="match status" value="2"/>
</dbReference>
<evidence type="ECO:0000256" key="2">
    <source>
        <dbReference type="ARBA" id="ARBA00022840"/>
    </source>
</evidence>
<dbReference type="CDD" id="cd03221">
    <property type="entry name" value="ABCF_EF-3"/>
    <property type="match status" value="2"/>
</dbReference>
<dbReference type="SMART" id="SM00382">
    <property type="entry name" value="AAA"/>
    <property type="match status" value="2"/>
</dbReference>
<feature type="domain" description="ABC transporter" evidence="4">
    <location>
        <begin position="4"/>
        <end position="210"/>
    </location>
</feature>
<evidence type="ECO:0000256" key="3">
    <source>
        <dbReference type="SAM" id="MobiDB-lite"/>
    </source>
</evidence>
<dbReference type="AlphaFoldDB" id="A0A9D2CFN9"/>